<sequence>MAVLLNDIVATRGDEPAIVDGRGTRTWVQLNERVERLVHALRDRGLNSGDCVMAMLGNQAEAIEVALACAHGGWLLVPVNWHWVADEVAYVLGDTDAAAVVVDARWVEVVTAALALAGATEAALPSVRLPSVRVLVDGPDGHGADDPPDGFEGYEELVASGVPGEIADAERGGPMFYTSGTTGRPKGVRSVLGTVGGPPEVLTLIAHSLAPAMELRITGASDQQAVQAICGPIYHSAQWVFAHFSLLCGNAVVLQHRFDPDELLSLIDEHQVTNIHLVPTQMMRLLDLDDERWAAFSGDSLRSVIHGAAACPPQTKRDLIDALGPIVTEYYGGTEGGFISVITSDEWLERPGSVGKPLPSFELALLDDLGEPVPQGQPGQVWFRSLLGSDFEYHNAPDKTASAHRNGFGTLGDVGYLDDEGYLFLSGRTIDMILSGGVNIYPAEIEAVLADHPAISDVAVFAVPHAEMGESVHAAVSLAEGLAWDEALEADVVAWCRERMAGYKCPRSFEVHDELPRSAAGKLLKSPLRKPWWPDTPAQTPTQYWEARYLDRPQVWSGKVNPVLAAEAAGRHPGTALDLGCGEGGDALWLAERGWTVTAVDISQTALDRGAAQAAERGLSTSIVWQRHELGSSFPTGEYDLVSAQFLHSQVALARAEILQQAMSAVAPGGTLLIVSHAEFPPWADVADDAPAMPSPDDELADLSVDRARWEVQRCETAARLATGPGGQEATLVDGIIKLRRLDA</sequence>
<reference evidence="4 5" key="1">
    <citation type="journal article" date="2013" name="ISME J.">
        <title>Metabolic model for the filamentous 'Candidatus Microthrix parvicella' based on genomic and metagenomic analyses.</title>
        <authorList>
            <person name="Jon McIlroy S."/>
            <person name="Kristiansen R."/>
            <person name="Albertsen M."/>
            <person name="Michael Karst S."/>
            <person name="Rossetti S."/>
            <person name="Lund Nielsen J."/>
            <person name="Tandoi V."/>
            <person name="James Seviour R."/>
            <person name="Nielsen P.H."/>
        </authorList>
    </citation>
    <scope>NUCLEOTIDE SEQUENCE [LARGE SCALE GENOMIC DNA]</scope>
    <source>
        <strain evidence="4 5">RN1</strain>
    </source>
</reference>
<dbReference type="eggNOG" id="COG0318">
    <property type="taxonomic scope" value="Bacteria"/>
</dbReference>
<dbReference type="Pfam" id="PF13649">
    <property type="entry name" value="Methyltransf_25"/>
    <property type="match status" value="1"/>
</dbReference>
<evidence type="ECO:0000259" key="3">
    <source>
        <dbReference type="Pfam" id="PF13649"/>
    </source>
</evidence>
<feature type="domain" description="AMP-dependent synthetase/ligase" evidence="1">
    <location>
        <begin position="9"/>
        <end position="385"/>
    </location>
</feature>
<dbReference type="Gene3D" id="3.40.50.150">
    <property type="entry name" value="Vaccinia Virus protein VP39"/>
    <property type="match status" value="1"/>
</dbReference>
<dbReference type="InterPro" id="IPR042099">
    <property type="entry name" value="ANL_N_sf"/>
</dbReference>
<dbReference type="PROSITE" id="PS00455">
    <property type="entry name" value="AMP_BINDING"/>
    <property type="match status" value="1"/>
</dbReference>
<dbReference type="SUPFAM" id="SSF56801">
    <property type="entry name" value="Acetyl-CoA synthetase-like"/>
    <property type="match status" value="1"/>
</dbReference>
<name>R4Z6F2_9ACTN</name>
<dbReference type="SUPFAM" id="SSF53335">
    <property type="entry name" value="S-adenosyl-L-methionine-dependent methyltransferases"/>
    <property type="match status" value="1"/>
</dbReference>
<dbReference type="InterPro" id="IPR041698">
    <property type="entry name" value="Methyltransf_25"/>
</dbReference>
<dbReference type="Gene3D" id="3.40.50.12780">
    <property type="entry name" value="N-terminal domain of ligase-like"/>
    <property type="match status" value="1"/>
</dbReference>
<dbReference type="Pfam" id="PF13193">
    <property type="entry name" value="AMP-binding_C"/>
    <property type="match status" value="1"/>
</dbReference>
<dbReference type="PANTHER" id="PTHR43201">
    <property type="entry name" value="ACYL-COA SYNTHETASE"/>
    <property type="match status" value="1"/>
</dbReference>
<protein>
    <submittedName>
        <fullName evidence="4">Putative AMP-dependent synthetase/ligase</fullName>
        <ecNumber evidence="4">6.2.1.-</ecNumber>
    </submittedName>
</protein>
<feature type="domain" description="Methyltransferase" evidence="3">
    <location>
        <begin position="577"/>
        <end position="670"/>
    </location>
</feature>
<evidence type="ECO:0000313" key="5">
    <source>
        <dbReference type="Proteomes" id="UP000018291"/>
    </source>
</evidence>
<dbReference type="InterPro" id="IPR000873">
    <property type="entry name" value="AMP-dep_synth/lig_dom"/>
</dbReference>
<dbReference type="InterPro" id="IPR025110">
    <property type="entry name" value="AMP-bd_C"/>
</dbReference>
<organism evidence="4 5">
    <name type="scientific">Candidatus Neomicrothrix parvicella RN1</name>
    <dbReference type="NCBI Taxonomy" id="1229780"/>
    <lineage>
        <taxon>Bacteria</taxon>
        <taxon>Bacillati</taxon>
        <taxon>Actinomycetota</taxon>
        <taxon>Acidimicrobiia</taxon>
        <taxon>Acidimicrobiales</taxon>
        <taxon>Microthrixaceae</taxon>
        <taxon>Candidatus Neomicrothrix</taxon>
    </lineage>
</organism>
<dbReference type="HOGENOM" id="CLU_000022_59_0_11"/>
<dbReference type="RefSeq" id="WP_012229834.1">
    <property type="nucleotide sequence ID" value="NZ_HG422565.1"/>
</dbReference>
<dbReference type="Proteomes" id="UP000018291">
    <property type="component" value="Unassembled WGS sequence"/>
</dbReference>
<comment type="caution">
    <text evidence="4">The sequence shown here is derived from an EMBL/GenBank/DDBJ whole genome shotgun (WGS) entry which is preliminary data.</text>
</comment>
<dbReference type="Gene3D" id="3.30.300.30">
    <property type="match status" value="1"/>
</dbReference>
<gene>
    <name evidence="4" type="ORF">BN381_640013</name>
</gene>
<keyword evidence="4" id="KW-0436">Ligase</keyword>
<accession>R4Z6F2</accession>
<feature type="domain" description="AMP-binding enzyme C-terminal" evidence="2">
    <location>
        <begin position="444"/>
        <end position="522"/>
    </location>
</feature>
<evidence type="ECO:0000313" key="4">
    <source>
        <dbReference type="EMBL" id="CCM65266.1"/>
    </source>
</evidence>
<dbReference type="STRING" id="1229780.BN381_640013"/>
<dbReference type="InterPro" id="IPR029063">
    <property type="entry name" value="SAM-dependent_MTases_sf"/>
</dbReference>
<evidence type="ECO:0000259" key="1">
    <source>
        <dbReference type="Pfam" id="PF00501"/>
    </source>
</evidence>
<dbReference type="EMBL" id="CANL01000061">
    <property type="protein sequence ID" value="CCM65266.1"/>
    <property type="molecule type" value="Genomic_DNA"/>
</dbReference>
<dbReference type="Pfam" id="PF00501">
    <property type="entry name" value="AMP-binding"/>
    <property type="match status" value="1"/>
</dbReference>
<proteinExistence type="predicted"/>
<dbReference type="CDD" id="cd02440">
    <property type="entry name" value="AdoMet_MTases"/>
    <property type="match status" value="1"/>
</dbReference>
<dbReference type="AlphaFoldDB" id="R4Z6F2"/>
<dbReference type="eggNOG" id="COG2226">
    <property type="taxonomic scope" value="Bacteria"/>
</dbReference>
<dbReference type="GO" id="GO:0006631">
    <property type="term" value="P:fatty acid metabolic process"/>
    <property type="evidence" value="ECO:0007669"/>
    <property type="project" value="TreeGrafter"/>
</dbReference>
<dbReference type="InterPro" id="IPR045851">
    <property type="entry name" value="AMP-bd_C_sf"/>
</dbReference>
<keyword evidence="5" id="KW-1185">Reference proteome</keyword>
<dbReference type="InterPro" id="IPR020845">
    <property type="entry name" value="AMP-binding_CS"/>
</dbReference>
<dbReference type="PANTHER" id="PTHR43201:SF32">
    <property type="entry name" value="2-SUCCINYLBENZOATE--COA LIGASE, CHLOROPLASTIC_PEROXISOMAL"/>
    <property type="match status" value="1"/>
</dbReference>
<dbReference type="EC" id="6.2.1.-" evidence="4"/>
<dbReference type="GO" id="GO:0031956">
    <property type="term" value="F:medium-chain fatty acid-CoA ligase activity"/>
    <property type="evidence" value="ECO:0007669"/>
    <property type="project" value="TreeGrafter"/>
</dbReference>
<evidence type="ECO:0000259" key="2">
    <source>
        <dbReference type="Pfam" id="PF13193"/>
    </source>
</evidence>